<evidence type="ECO:0000313" key="3">
    <source>
        <dbReference type="Proteomes" id="UP000409037"/>
    </source>
</evidence>
<name>A0A5E7FLW7_PSEFL</name>
<evidence type="ECO:0000313" key="2">
    <source>
        <dbReference type="EMBL" id="VVO40451.1"/>
    </source>
</evidence>
<accession>A0A5E7FLW7</accession>
<dbReference type="Pfam" id="PF13643">
    <property type="entry name" value="DUF4145"/>
    <property type="match status" value="1"/>
</dbReference>
<dbReference type="EMBL" id="CABVHU010000021">
    <property type="protein sequence ID" value="VVO40451.1"/>
    <property type="molecule type" value="Genomic_DNA"/>
</dbReference>
<evidence type="ECO:0000259" key="1">
    <source>
        <dbReference type="Pfam" id="PF13643"/>
    </source>
</evidence>
<dbReference type="Gene3D" id="3.10.450.50">
    <property type="match status" value="1"/>
</dbReference>
<dbReference type="Pfam" id="PF02810">
    <property type="entry name" value="SEC-C"/>
    <property type="match status" value="1"/>
</dbReference>
<dbReference type="InterPro" id="IPR011990">
    <property type="entry name" value="TPR-like_helical_dom_sf"/>
</dbReference>
<dbReference type="SUPFAM" id="SSF81901">
    <property type="entry name" value="HCP-like"/>
    <property type="match status" value="1"/>
</dbReference>
<dbReference type="Proteomes" id="UP000409037">
    <property type="component" value="Unassembled WGS sequence"/>
</dbReference>
<dbReference type="InterPro" id="IPR004027">
    <property type="entry name" value="SEC_C_motif"/>
</dbReference>
<dbReference type="SMART" id="SM00671">
    <property type="entry name" value="SEL1"/>
    <property type="match status" value="3"/>
</dbReference>
<dbReference type="Pfam" id="PF08238">
    <property type="entry name" value="Sel1"/>
    <property type="match status" value="3"/>
</dbReference>
<dbReference type="RefSeq" id="WP_150800862.1">
    <property type="nucleotide sequence ID" value="NZ_CABVHU010000021.1"/>
</dbReference>
<gene>
    <name evidence="2" type="ORF">PS833_05768</name>
</gene>
<dbReference type="InterPro" id="IPR050767">
    <property type="entry name" value="Sel1_AlgK"/>
</dbReference>
<reference evidence="2 3" key="1">
    <citation type="submission" date="2019-09" db="EMBL/GenBank/DDBJ databases">
        <authorList>
            <person name="Chandra G."/>
            <person name="Truman W A."/>
        </authorList>
    </citation>
    <scope>NUCLEOTIDE SEQUENCE [LARGE SCALE GENOMIC DNA]</scope>
    <source>
        <strain evidence="2">PS833</strain>
    </source>
</reference>
<organism evidence="2 3">
    <name type="scientific">Pseudomonas fluorescens</name>
    <dbReference type="NCBI Taxonomy" id="294"/>
    <lineage>
        <taxon>Bacteria</taxon>
        <taxon>Pseudomonadati</taxon>
        <taxon>Pseudomonadota</taxon>
        <taxon>Gammaproteobacteria</taxon>
        <taxon>Pseudomonadales</taxon>
        <taxon>Pseudomonadaceae</taxon>
        <taxon>Pseudomonas</taxon>
    </lineage>
</organism>
<dbReference type="SUPFAM" id="SSF103642">
    <property type="entry name" value="Sec-C motif"/>
    <property type="match status" value="1"/>
</dbReference>
<dbReference type="OrthoDB" id="5365194at2"/>
<proteinExistence type="predicted"/>
<feature type="domain" description="DUF4145" evidence="1">
    <location>
        <begin position="51"/>
        <end position="104"/>
    </location>
</feature>
<dbReference type="Gene3D" id="1.25.40.10">
    <property type="entry name" value="Tetratricopeptide repeat domain"/>
    <property type="match status" value="1"/>
</dbReference>
<dbReference type="AlphaFoldDB" id="A0A5E7FLW7"/>
<sequence>MNDFEFAESISAEVGKFYGKAKSRLISLPEHSLISQRALAVVICNIIISCTSAEIDLRQDLDYKIARLKKSNLINFDVADSLHAVRKSGNIGAHPDEYKLSDSEYLEIAKASIRECLSLLDYSYQLMHGTASVPAYEVTEPVGDFLQTMSYKAMVEGDAESQYLAGRYFQGRAAKYDDDIRKAGHGFFGQEYQSFLDQAQMWFKLAQHQDHRESLYEYGMALANGRDKSMIGMGQGCIARSARMGYDEAQVQLGIYLRYGSNNFDVDLPEALHFFTEAAQLDHPVALAELADMYANGRGTPLDKNKAFECSVRSAEAGYPDGQFTLAKCYAEGIGVEPKEALAVQWLAKSAEQFHPKAMFILARAITSGETTAYKIEDAKKYLNHCMHVPDFQNEAKVAYANYLLEFEPGLEGMIVAASLCQECFESEPADTELSKESASLGRTTITEIRQSIPKLINNPKLAEAALIVTAYYDDQGYPYKNRADRMKMLMDMSKSHKAGKNISGQLRTLGITQDHPKQGRNELCACNSGKKYKACHGK</sequence>
<dbReference type="PANTHER" id="PTHR11102">
    <property type="entry name" value="SEL-1-LIKE PROTEIN"/>
    <property type="match status" value="1"/>
</dbReference>
<dbReference type="InterPro" id="IPR006597">
    <property type="entry name" value="Sel1-like"/>
</dbReference>
<protein>
    <recommendedName>
        <fullName evidence="1">DUF4145 domain-containing protein</fullName>
    </recommendedName>
</protein>
<dbReference type="InterPro" id="IPR025285">
    <property type="entry name" value="DUF4145"/>
</dbReference>
<dbReference type="PANTHER" id="PTHR11102:SF160">
    <property type="entry name" value="ERAD-ASSOCIATED E3 UBIQUITIN-PROTEIN LIGASE COMPONENT HRD3"/>
    <property type="match status" value="1"/>
</dbReference>